<dbReference type="HOGENOM" id="CLU_000445_69_17_6"/>
<dbReference type="InterPro" id="IPR001789">
    <property type="entry name" value="Sig_transdc_resp-reg_receiver"/>
</dbReference>
<dbReference type="GO" id="GO:0000160">
    <property type="term" value="P:phosphorelay signal transduction system"/>
    <property type="evidence" value="ECO:0007669"/>
    <property type="project" value="InterPro"/>
</dbReference>
<dbReference type="Proteomes" id="UP000016540">
    <property type="component" value="Unassembled WGS sequence"/>
</dbReference>
<dbReference type="eggNOG" id="COG0784">
    <property type="taxonomic scope" value="Bacteria"/>
</dbReference>
<dbReference type="EMBL" id="ASAD01000006">
    <property type="protein sequence ID" value="EON93609.1"/>
    <property type="molecule type" value="Genomic_DNA"/>
</dbReference>
<feature type="modified residue" description="4-aspartylphosphate" evidence="1">
    <location>
        <position position="66"/>
    </location>
</feature>
<reference evidence="3 4" key="1">
    <citation type="journal article" date="2013" name="Genome Announc.">
        <title>Draft Genome Sequence of the Moderately Halophilic Bacterium Marinobacter lipolyticus Strain SM19.</title>
        <authorList>
            <person name="Papke R.T."/>
            <person name="de la Haba R.R."/>
            <person name="Infante-Dominguez C."/>
            <person name="Perez D."/>
            <person name="Sanchez-Porro C."/>
            <person name="Lapierre P."/>
            <person name="Ventosa A."/>
        </authorList>
    </citation>
    <scope>NUCLEOTIDE SEQUENCE [LARGE SCALE GENOMIC DNA]</scope>
    <source>
        <strain evidence="3 4">SM19</strain>
    </source>
</reference>
<evidence type="ECO:0000313" key="4">
    <source>
        <dbReference type="Proteomes" id="UP000016540"/>
    </source>
</evidence>
<keyword evidence="1" id="KW-0597">Phosphoprotein</keyword>
<dbReference type="PANTHER" id="PTHR44520:SF1">
    <property type="entry name" value="TWO-COMPONENT SYSTEM REGULATORY PROTEIN"/>
    <property type="match status" value="1"/>
</dbReference>
<dbReference type="InterPro" id="IPR011006">
    <property type="entry name" value="CheY-like_superfamily"/>
</dbReference>
<dbReference type="Pfam" id="PF00072">
    <property type="entry name" value="Response_reg"/>
    <property type="match status" value="1"/>
</dbReference>
<dbReference type="SUPFAM" id="SSF52172">
    <property type="entry name" value="CheY-like"/>
    <property type="match status" value="1"/>
</dbReference>
<dbReference type="InterPro" id="IPR052893">
    <property type="entry name" value="TCS_response_regulator"/>
</dbReference>
<dbReference type="CDD" id="cd17557">
    <property type="entry name" value="REC_Rcp-like"/>
    <property type="match status" value="1"/>
</dbReference>
<dbReference type="OrthoDB" id="9793549at2"/>
<sequence length="143" mass="15747">MSTQPLRILLVEDNPNDLELTMHALSASKLSNPVVVARDGAEALEQLFGKEGQATPPEPPQLILLDLKLPKVDGLEVLERIKGDARTRTIPVVVLTSSSEGPDIDRAYRLGVNSYIVKPVDFGQFCNTVKQLGMYWLLLNQPV</sequence>
<dbReference type="PANTHER" id="PTHR44520">
    <property type="entry name" value="RESPONSE REGULATOR RCP1-RELATED"/>
    <property type="match status" value="1"/>
</dbReference>
<comment type="caution">
    <text evidence="3">The sequence shown here is derived from an EMBL/GenBank/DDBJ whole genome shotgun (WGS) entry which is preliminary data.</text>
</comment>
<evidence type="ECO:0000256" key="1">
    <source>
        <dbReference type="PROSITE-ProRule" id="PRU00169"/>
    </source>
</evidence>
<keyword evidence="4" id="KW-1185">Reference proteome</keyword>
<dbReference type="PATRIC" id="fig|1318628.3.peg.573"/>
<dbReference type="RefSeq" id="WP_012136569.1">
    <property type="nucleotide sequence ID" value="NZ_KE007306.1"/>
</dbReference>
<dbReference type="AlphaFoldDB" id="R8B529"/>
<dbReference type="Gene3D" id="3.40.50.2300">
    <property type="match status" value="1"/>
</dbReference>
<dbReference type="SMART" id="SM00448">
    <property type="entry name" value="REC"/>
    <property type="match status" value="1"/>
</dbReference>
<gene>
    <name evidence="3" type="ORF">MARLIPOL_02850</name>
</gene>
<evidence type="ECO:0000259" key="2">
    <source>
        <dbReference type="PROSITE" id="PS50110"/>
    </source>
</evidence>
<protein>
    <submittedName>
        <fullName evidence="3">Response regulator receiver protein</fullName>
    </submittedName>
</protein>
<proteinExistence type="predicted"/>
<evidence type="ECO:0000313" key="3">
    <source>
        <dbReference type="EMBL" id="EON93609.1"/>
    </source>
</evidence>
<dbReference type="STRING" id="1318628.MARLIPOL_02850"/>
<feature type="domain" description="Response regulatory" evidence="2">
    <location>
        <begin position="7"/>
        <end position="133"/>
    </location>
</feature>
<organism evidence="3 4">
    <name type="scientific">Marinobacter lipolyticus SM19</name>
    <dbReference type="NCBI Taxonomy" id="1318628"/>
    <lineage>
        <taxon>Bacteria</taxon>
        <taxon>Pseudomonadati</taxon>
        <taxon>Pseudomonadota</taxon>
        <taxon>Gammaproteobacteria</taxon>
        <taxon>Pseudomonadales</taxon>
        <taxon>Marinobacteraceae</taxon>
        <taxon>Marinobacter</taxon>
    </lineage>
</organism>
<accession>R8B529</accession>
<dbReference type="PROSITE" id="PS50110">
    <property type="entry name" value="RESPONSE_REGULATORY"/>
    <property type="match status" value="1"/>
</dbReference>
<name>R8B529_9GAMM</name>